<dbReference type="GeneID" id="92029289"/>
<evidence type="ECO:0000313" key="3">
    <source>
        <dbReference type="Proteomes" id="UP001360953"/>
    </source>
</evidence>
<dbReference type="Proteomes" id="UP001360953">
    <property type="component" value="Unassembled WGS sequence"/>
</dbReference>
<organism evidence="2 3">
    <name type="scientific">Phyllosticta citribraziliensis</name>
    <dbReference type="NCBI Taxonomy" id="989973"/>
    <lineage>
        <taxon>Eukaryota</taxon>
        <taxon>Fungi</taxon>
        <taxon>Dikarya</taxon>
        <taxon>Ascomycota</taxon>
        <taxon>Pezizomycotina</taxon>
        <taxon>Dothideomycetes</taxon>
        <taxon>Dothideomycetes incertae sedis</taxon>
        <taxon>Botryosphaeriales</taxon>
        <taxon>Phyllostictaceae</taxon>
        <taxon>Phyllosticta</taxon>
    </lineage>
</organism>
<proteinExistence type="predicted"/>
<protein>
    <submittedName>
        <fullName evidence="2">Uncharacterized protein</fullName>
    </submittedName>
</protein>
<sequence>MAGVQIDPHALCPHFPSAMLTHCMIWRIEAFQDPRVLAAKPIGREPPFWLPLPSWCRPRSVPLQPLRQTCKTLSAVLAARRQGALGSHISEVLVPVVWAKPAPTGPCRIHLPAPARGSDCRVSSCRSRMPEGRFFFASRPFEFPWLCFQATTLFCHELLLHSWVEASRPCFGYVLVQQRTAGPLSPVSPVNSLSLTSKCTAYHLSRHRQPIFSHHLHPTGSSRLQSTRRRDEEGED</sequence>
<feature type="region of interest" description="Disordered" evidence="1">
    <location>
        <begin position="213"/>
        <end position="236"/>
    </location>
</feature>
<evidence type="ECO:0000256" key="1">
    <source>
        <dbReference type="SAM" id="MobiDB-lite"/>
    </source>
</evidence>
<comment type="caution">
    <text evidence="2">The sequence shown here is derived from an EMBL/GenBank/DDBJ whole genome shotgun (WGS) entry which is preliminary data.</text>
</comment>
<reference evidence="2 3" key="1">
    <citation type="submission" date="2024-04" db="EMBL/GenBank/DDBJ databases">
        <title>Phyllosticta paracitricarpa is synonymous to the EU quarantine fungus P. citricarpa based on phylogenomic analyses.</title>
        <authorList>
            <consortium name="Lawrence Berkeley National Laboratory"/>
            <person name="Van ingen-buijs V.A."/>
            <person name="Van westerhoven A.C."/>
            <person name="Haridas S."/>
            <person name="Skiadas P."/>
            <person name="Martin F."/>
            <person name="Groenewald J.Z."/>
            <person name="Crous P.W."/>
            <person name="Seidl M.F."/>
        </authorList>
    </citation>
    <scope>NUCLEOTIDE SEQUENCE [LARGE SCALE GENOMIC DNA]</scope>
    <source>
        <strain evidence="2 3">CPC 17464</strain>
    </source>
</reference>
<evidence type="ECO:0000313" key="2">
    <source>
        <dbReference type="EMBL" id="KAK7533763.1"/>
    </source>
</evidence>
<name>A0ABR1LGL7_9PEZI</name>
<keyword evidence="3" id="KW-1185">Reference proteome</keyword>
<dbReference type="EMBL" id="JBBPEH010000009">
    <property type="protein sequence ID" value="KAK7533763.1"/>
    <property type="molecule type" value="Genomic_DNA"/>
</dbReference>
<accession>A0ABR1LGL7</accession>
<dbReference type="RefSeq" id="XP_066652802.1">
    <property type="nucleotide sequence ID" value="XM_066796383.1"/>
</dbReference>
<gene>
    <name evidence="2" type="ORF">J3D65DRAFT_454425</name>
</gene>